<dbReference type="Pfam" id="PF09491">
    <property type="entry name" value="RE_AlwI"/>
    <property type="match status" value="1"/>
</dbReference>
<accession>E7G9W5</accession>
<dbReference type="EMBL" id="ADKX01000029">
    <property type="protein sequence ID" value="EFW05179.1"/>
    <property type="molecule type" value="Genomic_DNA"/>
</dbReference>
<dbReference type="RefSeq" id="WP_008788663.1">
    <property type="nucleotide sequence ID" value="NZ_AKCB01000003.1"/>
</dbReference>
<keyword evidence="2" id="KW-1185">Reference proteome</keyword>
<name>E7G9W5_9FIRM</name>
<gene>
    <name evidence="1" type="ORF">HMPREF9488_01555</name>
</gene>
<dbReference type="AlphaFoldDB" id="E7G9W5"/>
<dbReference type="HOGENOM" id="CLU_545931_0_0_9"/>
<protein>
    <recommendedName>
        <fullName evidence="3">AlwI restriction endonuclease</fullName>
    </recommendedName>
</protein>
<evidence type="ECO:0000313" key="1">
    <source>
        <dbReference type="EMBL" id="EFW05179.1"/>
    </source>
</evidence>
<comment type="caution">
    <text evidence="1">The sequence shown here is derived from an EMBL/GenBank/DDBJ whole genome shotgun (WGS) entry which is preliminary data.</text>
</comment>
<evidence type="ECO:0000313" key="2">
    <source>
        <dbReference type="Proteomes" id="UP000003157"/>
    </source>
</evidence>
<dbReference type="InterPro" id="IPR018573">
    <property type="entry name" value="Restrct_endonuc_II_AlwI"/>
</dbReference>
<reference evidence="1 2" key="1">
    <citation type="submission" date="2010-12" db="EMBL/GenBank/DDBJ databases">
        <title>The Genome Sequence of Coprobacillus sp. strain 29_1.</title>
        <authorList>
            <consortium name="The Broad Institute Genome Sequencing Platform"/>
            <person name="Earl A."/>
            <person name="Ward D."/>
            <person name="Feldgarden M."/>
            <person name="Gevers D."/>
            <person name="Daigneault M."/>
            <person name="Sibley C.D."/>
            <person name="White A."/>
            <person name="Strauss J."/>
            <person name="Allen-Vercoe E."/>
            <person name="Young S.K."/>
            <person name="Zeng Q."/>
            <person name="Gargeya S."/>
            <person name="Fitzgerald M."/>
            <person name="Haas B."/>
            <person name="Abouelleil A."/>
            <person name="Alvarado L."/>
            <person name="Arachchi H.M."/>
            <person name="Berlin A."/>
            <person name="Brown A."/>
            <person name="Chapman S.B."/>
            <person name="Chen Z."/>
            <person name="Dunbar C."/>
            <person name="Freedman E."/>
            <person name="Gearin G."/>
            <person name="Gellesch M."/>
            <person name="Goldberg J."/>
            <person name="Griggs A."/>
            <person name="Gujja S."/>
            <person name="Heilman E."/>
            <person name="Heiman D."/>
            <person name="Howarth C."/>
            <person name="Larson L."/>
            <person name="Lui A."/>
            <person name="MacDonald P.J.P."/>
            <person name="Mehta T."/>
            <person name="Montmayeur A."/>
            <person name="Murphy C."/>
            <person name="Neiman D."/>
            <person name="Pearson M."/>
            <person name="Priest M."/>
            <person name="Roberts A."/>
            <person name="Saif S."/>
            <person name="Shea T."/>
            <person name="Shenoy N."/>
            <person name="Sisk P."/>
            <person name="Stolte C."/>
            <person name="Sykes S."/>
            <person name="White J."/>
            <person name="Yandava C."/>
            <person name="Nusbaum C."/>
            <person name="Birren B."/>
        </authorList>
    </citation>
    <scope>NUCLEOTIDE SEQUENCE [LARGE SCALE GENOMIC DNA]</scope>
    <source>
        <strain evidence="1 2">29_1</strain>
    </source>
</reference>
<dbReference type="Proteomes" id="UP000003157">
    <property type="component" value="Unassembled WGS sequence"/>
</dbReference>
<dbReference type="GeneID" id="78231161"/>
<dbReference type="OrthoDB" id="3010190at2"/>
<sequence>MAQKNRSKEIWLVPKRVSLHQTICLIDGIIERKYDGTVWNPQKQNNLGVNLKKWGATLDGKNVAQQSIRTLVAAIPQYLGFVYINTDTTPNTICLTEAGMALWHKHKDELIKIPNLRDGKDSLITKSDCVLTQMEKLQITNPIINKDCENIYVFPFRFMLKILLRLKYLDKEEIAYFLFKVRNEDEVEVVVQEIENFRSLSSQKREILINAFKKTHIGNITLVKASSAGYFMSLCQITGIIDKITVYPENKTRSIPALRINEEYKDYVKEILDKKYNKAEVFDFADNLQLWIDYIGNPERKFPPISVTIKNDTNSNFLIQVYKENICKYDDLINANDVLQFPMFVNEEYNVKVIDINTGVELTSMDVVPNFESRLFEIHAENNDDNEKDETIEEIAEDIIEHCSSQNFSGKTLNYISTLNKVLGLDKLNDKSLRGAYFEYYAYKMLLKLLDLKVIDNVIWNGKIGKYGLPTQAPGGKTGTPDIIFTIDDTDYVLELTTIKSKSGQFAAEGSSVPDHIRLHKMNSKNNVVGIFCAPVIHERNTNAMQSILEQFDIKLHCITEKDFINVLLTKNRDNIKNFLEI</sequence>
<dbReference type="Gene3D" id="3.40.91.50">
    <property type="match status" value="1"/>
</dbReference>
<dbReference type="STRING" id="100884.GCA_000269565_03399"/>
<evidence type="ECO:0008006" key="3">
    <source>
        <dbReference type="Google" id="ProtNLM"/>
    </source>
</evidence>
<proteinExistence type="predicted"/>
<organism evidence="1 2">
    <name type="scientific">Coprobacillus cateniformis</name>
    <dbReference type="NCBI Taxonomy" id="100884"/>
    <lineage>
        <taxon>Bacteria</taxon>
        <taxon>Bacillati</taxon>
        <taxon>Bacillota</taxon>
        <taxon>Erysipelotrichia</taxon>
        <taxon>Erysipelotrichales</taxon>
        <taxon>Coprobacillaceae</taxon>
        <taxon>Coprobacillus</taxon>
    </lineage>
</organism>